<name>A0AAU9Q145_9VIBR</name>
<keyword evidence="1" id="KW-1133">Transmembrane helix</keyword>
<dbReference type="RefSeq" id="WP_409930085.1">
    <property type="nucleotide sequence ID" value="NZ_CAKMTQ010000001.1"/>
</dbReference>
<evidence type="ECO:0000313" key="3">
    <source>
        <dbReference type="Proteomes" id="UP001295420"/>
    </source>
</evidence>
<organism evidence="2 3">
    <name type="scientific">Vibrio owensii</name>
    <dbReference type="NCBI Taxonomy" id="696485"/>
    <lineage>
        <taxon>Bacteria</taxon>
        <taxon>Pseudomonadati</taxon>
        <taxon>Pseudomonadota</taxon>
        <taxon>Gammaproteobacteria</taxon>
        <taxon>Vibrionales</taxon>
        <taxon>Vibrionaceae</taxon>
        <taxon>Vibrio</taxon>
    </lineage>
</organism>
<accession>A0AAU9Q145</accession>
<protein>
    <submittedName>
        <fullName evidence="2">Uncharacterized protein</fullName>
    </submittedName>
</protein>
<reference evidence="2" key="1">
    <citation type="submission" date="2022-01" db="EMBL/GenBank/DDBJ databases">
        <authorList>
            <person name="Lagorce A."/>
        </authorList>
    </citation>
    <scope>NUCLEOTIDE SEQUENCE</scope>
    <source>
        <strain evidence="2">Th15_F1_D04</strain>
    </source>
</reference>
<dbReference type="AlphaFoldDB" id="A0AAU9Q145"/>
<evidence type="ECO:0000313" key="2">
    <source>
        <dbReference type="EMBL" id="CAH1521470.1"/>
    </source>
</evidence>
<comment type="caution">
    <text evidence="2">The sequence shown here is derived from an EMBL/GenBank/DDBJ whole genome shotgun (WGS) entry which is preliminary data.</text>
</comment>
<dbReference type="EMBL" id="CAKMTQ010000001">
    <property type="protein sequence ID" value="CAH1521470.1"/>
    <property type="molecule type" value="Genomic_DNA"/>
</dbReference>
<dbReference type="Proteomes" id="UP001295420">
    <property type="component" value="Unassembled WGS sequence"/>
</dbReference>
<proteinExistence type="predicted"/>
<gene>
    <name evidence="2" type="ORF">THF1D04_10917</name>
</gene>
<keyword evidence="1" id="KW-0812">Transmembrane</keyword>
<sequence>MNEIKKKLDEHCYSYKINEGIISVKLEGGYLCKIKSDQIKKYYIITFNYMYIMAIWLLFTAINIYQFIQTPSPLYFIGIAIFVYLLIALIISTFDYLYIKRHLVNCC</sequence>
<keyword evidence="1" id="KW-0472">Membrane</keyword>
<feature type="transmembrane region" description="Helical" evidence="1">
    <location>
        <begin position="42"/>
        <end position="68"/>
    </location>
</feature>
<evidence type="ECO:0000256" key="1">
    <source>
        <dbReference type="SAM" id="Phobius"/>
    </source>
</evidence>
<feature type="transmembrane region" description="Helical" evidence="1">
    <location>
        <begin position="74"/>
        <end position="99"/>
    </location>
</feature>